<dbReference type="EMBL" id="CP015405">
    <property type="protein sequence ID" value="ANU75711.1"/>
    <property type="molecule type" value="Genomic_DNA"/>
</dbReference>
<gene>
    <name evidence="2" type="ORF">A4V09_07970</name>
</gene>
<dbReference type="CDD" id="cd00332">
    <property type="entry name" value="PAL-HAL"/>
    <property type="match status" value="1"/>
</dbReference>
<reference evidence="2" key="1">
    <citation type="submission" date="2017-04" db="EMBL/GenBank/DDBJ databases">
        <title>Complete Genome Sequences of Twelve Strains of a Stable Defined Moderately Diverse Mouse Microbiota 2 (sDMDMm2).</title>
        <authorList>
            <person name="Uchimura Y."/>
            <person name="Wyss M."/>
            <person name="Brugiroux S."/>
            <person name="Limenitakis J.P."/>
            <person name="Stecher B."/>
            <person name="McCoy K.D."/>
            <person name="Macpherson A.J."/>
        </authorList>
    </citation>
    <scope>NUCLEOTIDE SEQUENCE</scope>
    <source>
        <strain evidence="2">YL58</strain>
    </source>
</reference>
<keyword evidence="3" id="KW-1185">Reference proteome</keyword>
<dbReference type="Pfam" id="PF00221">
    <property type="entry name" value="Lyase_aromatic"/>
    <property type="match status" value="1"/>
</dbReference>
<dbReference type="OrthoDB" id="9806955at2"/>
<dbReference type="Proteomes" id="UP000092574">
    <property type="component" value="Chromosome"/>
</dbReference>
<evidence type="ECO:0000313" key="2">
    <source>
        <dbReference type="EMBL" id="ANU75711.1"/>
    </source>
</evidence>
<dbReference type="RefSeq" id="WP_065541900.1">
    <property type="nucleotide sequence ID" value="NZ_CP015405.2"/>
</dbReference>
<evidence type="ECO:0000256" key="1">
    <source>
        <dbReference type="ARBA" id="ARBA00023239"/>
    </source>
</evidence>
<evidence type="ECO:0000313" key="3">
    <source>
        <dbReference type="Proteomes" id="UP000092574"/>
    </source>
</evidence>
<dbReference type="InterPro" id="IPR001106">
    <property type="entry name" value="Aromatic_Lyase"/>
</dbReference>
<dbReference type="KEGG" id="byl:A4V09_07970"/>
<dbReference type="Gene3D" id="1.20.200.10">
    <property type="entry name" value="Fumarase/aspartase (Central domain)"/>
    <property type="match status" value="1"/>
</dbReference>
<dbReference type="InterPro" id="IPR008948">
    <property type="entry name" value="L-Aspartase-like"/>
</dbReference>
<keyword evidence="1" id="KW-0456">Lyase</keyword>
<dbReference type="SUPFAM" id="SSF48557">
    <property type="entry name" value="L-aspartase-like"/>
    <property type="match status" value="1"/>
</dbReference>
<sequence length="509" mass="56544">MEKIVLDGKNLTLDQIYEVVYHGAIVELSEEAMKRAEKAKQVLYRMVDSETPVYGTNRGVGWNKDRKVYTEYFDQYNKNLLRSHSLCVPPYCTEEEVRAIMLIRLNTALYGCAGLSRDVLERYRDFLNKRIHPLVPRRSSVGEADLAVNAMIGMSIIGENDVLYQGQPTDSRKAMENEGMKPLVLGPKDGLGIVSSNSQAAAMAALLLREVKELTDNSNLIYCIGLEGLNGQIQQLDGSVTEAKGFPEQTECAQECLHMLEGSYLFDGTEGKALQDPLSFRDSAFINGAVLECVKLLEMSLNQHLNHSDDNPCVLPDEERVSVSCNFEPLNLALKAEMLNIALNHISKGACHRILKLADPSFTGLPRFLSPDGGKTVIGYSTIQKTFTSLDTENRALANPSSMDFFALSGYIEDHASNAVLILEKSFKIVDNLRYILGMELMHAAQAVDLRGNYKLGKCTGKAFEEYRKIVPFLDKDRKLSVDIQASYEAVKSNKLLKASGCCNSVPRQ</sequence>
<dbReference type="InterPro" id="IPR024083">
    <property type="entry name" value="Fumarase/histidase_N"/>
</dbReference>
<name>A0A1C7I7W8_9FIRM</name>
<accession>A0A1C7I7W8</accession>
<dbReference type="Gene3D" id="1.10.275.10">
    <property type="entry name" value="Fumarase/aspartase (N-terminal domain)"/>
    <property type="match status" value="1"/>
</dbReference>
<dbReference type="PANTHER" id="PTHR10362">
    <property type="entry name" value="HISTIDINE AMMONIA-LYASE"/>
    <property type="match status" value="1"/>
</dbReference>
<dbReference type="STRING" id="1796616.A4V09_07970"/>
<dbReference type="GO" id="GO:0016841">
    <property type="term" value="F:ammonia-lyase activity"/>
    <property type="evidence" value="ECO:0007669"/>
    <property type="project" value="UniProtKB-ARBA"/>
</dbReference>
<organism evidence="2 3">
    <name type="scientific">Blautia pseudococcoides</name>
    <dbReference type="NCBI Taxonomy" id="1796616"/>
    <lineage>
        <taxon>Bacteria</taxon>
        <taxon>Bacillati</taxon>
        <taxon>Bacillota</taxon>
        <taxon>Clostridia</taxon>
        <taxon>Lachnospirales</taxon>
        <taxon>Lachnospiraceae</taxon>
        <taxon>Blautia</taxon>
    </lineage>
</organism>
<dbReference type="AlphaFoldDB" id="A0A1C7I7W8"/>
<protein>
    <submittedName>
        <fullName evidence="2">Phenylalanine ammonia-lyase</fullName>
    </submittedName>
</protein>
<proteinExistence type="predicted"/>